<protein>
    <submittedName>
        <fullName evidence="4">TrmB family transcriptional regulator</fullName>
    </submittedName>
</protein>
<dbReference type="SUPFAM" id="SSF46785">
    <property type="entry name" value="Winged helix' DNA-binding domain"/>
    <property type="match status" value="1"/>
</dbReference>
<dbReference type="EMBL" id="CP028858">
    <property type="protein sequence ID" value="AWB27320.1"/>
    <property type="molecule type" value="Genomic_DNA"/>
</dbReference>
<dbReference type="InterPro" id="IPR036390">
    <property type="entry name" value="WH_DNA-bd_sf"/>
</dbReference>
<reference evidence="4 5" key="1">
    <citation type="submission" date="2018-04" db="EMBL/GenBank/DDBJ databases">
        <title>Halococcoides cellulosivorans gen. nov., sp. nov., an extremely halophilic cellulose-utilizing haloarchaeon from hypersaline lakes.</title>
        <authorList>
            <person name="Sorokin D.Y."/>
            <person name="Toshchakov S.V."/>
            <person name="Samarov N.I."/>
            <person name="Korzhenkov A."/>
            <person name="Kublanov I.V."/>
        </authorList>
    </citation>
    <scope>NUCLEOTIDE SEQUENCE [LARGE SCALE GENOMIC DNA]</scope>
    <source>
        <strain evidence="4 5">HArcel1</strain>
    </source>
</reference>
<dbReference type="GeneID" id="36512079"/>
<evidence type="ECO:0000256" key="1">
    <source>
        <dbReference type="ARBA" id="ARBA00007287"/>
    </source>
</evidence>
<dbReference type="Pfam" id="PF11495">
    <property type="entry name" value="Regulator_TrmB"/>
    <property type="match status" value="1"/>
</dbReference>
<proteinExistence type="inferred from homology"/>
<dbReference type="InterPro" id="IPR021586">
    <property type="entry name" value="Tscrpt_reg_TrmB_C"/>
</dbReference>
<dbReference type="RefSeq" id="WP_108381689.1">
    <property type="nucleotide sequence ID" value="NZ_CP028858.1"/>
</dbReference>
<name>A0A2R4X0J7_9EURY</name>
<accession>A0A2R4X0J7</accession>
<feature type="domain" description="Transcription regulator TrmB C-terminal" evidence="3">
    <location>
        <begin position="108"/>
        <end position="354"/>
    </location>
</feature>
<gene>
    <name evidence="4" type="ORF">HARCEL1_06190</name>
</gene>
<evidence type="ECO:0000313" key="4">
    <source>
        <dbReference type="EMBL" id="AWB27320.1"/>
    </source>
</evidence>
<dbReference type="InterPro" id="IPR002831">
    <property type="entry name" value="Tscrpt_reg_TrmB_N"/>
</dbReference>
<dbReference type="AlphaFoldDB" id="A0A2R4X0J7"/>
<evidence type="ECO:0000259" key="3">
    <source>
        <dbReference type="Pfam" id="PF11495"/>
    </source>
</evidence>
<evidence type="ECO:0000313" key="5">
    <source>
        <dbReference type="Proteomes" id="UP000244727"/>
    </source>
</evidence>
<dbReference type="PANTHER" id="PTHR34293">
    <property type="entry name" value="HTH-TYPE TRANSCRIPTIONAL REGULATOR TRMBL2"/>
    <property type="match status" value="1"/>
</dbReference>
<dbReference type="Gene3D" id="1.10.10.10">
    <property type="entry name" value="Winged helix-like DNA-binding domain superfamily/Winged helix DNA-binding domain"/>
    <property type="match status" value="1"/>
</dbReference>
<dbReference type="InterPro" id="IPR051797">
    <property type="entry name" value="TrmB-like"/>
</dbReference>
<dbReference type="Proteomes" id="UP000244727">
    <property type="component" value="Chromosome"/>
</dbReference>
<keyword evidence="5" id="KW-1185">Reference proteome</keyword>
<organism evidence="4 5">
    <name type="scientific">Halococcoides cellulosivorans</name>
    <dbReference type="NCBI Taxonomy" id="1679096"/>
    <lineage>
        <taxon>Archaea</taxon>
        <taxon>Methanobacteriati</taxon>
        <taxon>Methanobacteriota</taxon>
        <taxon>Stenosarchaea group</taxon>
        <taxon>Halobacteria</taxon>
        <taxon>Halobacteriales</taxon>
        <taxon>Haloarculaceae</taxon>
        <taxon>Halococcoides</taxon>
    </lineage>
</organism>
<dbReference type="InterPro" id="IPR036388">
    <property type="entry name" value="WH-like_DNA-bd_sf"/>
</dbReference>
<feature type="domain" description="Transcription regulator TrmB N-terminal" evidence="2">
    <location>
        <begin position="10"/>
        <end position="77"/>
    </location>
</feature>
<dbReference type="Pfam" id="PF01978">
    <property type="entry name" value="TrmB"/>
    <property type="match status" value="1"/>
</dbReference>
<dbReference type="KEGG" id="harc:HARCEL1_06190"/>
<evidence type="ECO:0000259" key="2">
    <source>
        <dbReference type="Pfam" id="PF01978"/>
    </source>
</evidence>
<dbReference type="PANTHER" id="PTHR34293:SF1">
    <property type="entry name" value="HTH-TYPE TRANSCRIPTIONAL REGULATOR TRMBL2"/>
    <property type="match status" value="1"/>
</dbReference>
<comment type="similarity">
    <text evidence="1">Belongs to the transcriptional regulator TrmB family.</text>
</comment>
<sequence>MTAAIIRQHLTTFGLSEKEIDAYLAVLRSGTKTTGDLADSADVSTGYIYDVVQTLSDRKLVTIDESTSPTTVRARPPDEVSAEFTAQIEDLEGAIEDAYGGGDEPAGFEIVRSRSTVRRRARSAIETADGEVFVVVPATEFAQLKDVLSDAVDRGVIVYLMLVPPGVSSTLDDLDDPGEVSRVLRTWSAKPPVTVIADETRGVVGPYAVLSGRHGEESALSFTMPTIAGGFLGNIMSNVWPMGDTEFISAPDPLPHTYGFFRSSVTNAALHQMEGHDLAADLVVQNVESGDREHHDDIPIVEVRQSLVGDPTTAFPTENSLVVEIDGERRAVGSHSGGFEPFFETYAAVEVTLQER</sequence>